<reference evidence="2" key="2">
    <citation type="submission" date="2023-07" db="EMBL/GenBank/DDBJ databases">
        <authorList>
            <consortium name="Lawrence Berkeley National Laboratory"/>
            <person name="Haridas S."/>
            <person name="Hensen N."/>
            <person name="Bonometti L."/>
            <person name="Westerberg I."/>
            <person name="Brannstrom I.O."/>
            <person name="Guillou S."/>
            <person name="Cros-Aarteil S."/>
            <person name="Calhoun S."/>
            <person name="Kuo A."/>
            <person name="Mondo S."/>
            <person name="Pangilinan J."/>
            <person name="Riley R."/>
            <person name="LaButti K."/>
            <person name="Andreopoulos B."/>
            <person name="Lipzen A."/>
            <person name="Chen C."/>
            <person name="Yanf M."/>
            <person name="Daum C."/>
            <person name="Ng V."/>
            <person name="Clum A."/>
            <person name="Steindorff A."/>
            <person name="Ohm R."/>
            <person name="Martin F."/>
            <person name="Silar P."/>
            <person name="Natvig D."/>
            <person name="Lalanne C."/>
            <person name="Gautier V."/>
            <person name="Ament-velasquez S.L."/>
            <person name="Kruys A."/>
            <person name="Hutchinson M.I."/>
            <person name="Powell A.J."/>
            <person name="Barry K."/>
            <person name="Miller A.N."/>
            <person name="Grigoriev I.V."/>
            <person name="Debuchy R."/>
            <person name="Gladieux P."/>
            <person name="Thoren M.H."/>
            <person name="Johannesson H."/>
        </authorList>
    </citation>
    <scope>NUCLEOTIDE SEQUENCE</scope>
    <source>
        <strain evidence="2">FGSC 1904</strain>
    </source>
</reference>
<reference evidence="2" key="1">
    <citation type="journal article" date="2023" name="Mol. Phylogenet. Evol.">
        <title>Genome-scale phylogeny and comparative genomics of the fungal order Sordariales.</title>
        <authorList>
            <person name="Hensen N."/>
            <person name="Bonometti L."/>
            <person name="Westerberg I."/>
            <person name="Brannstrom I.O."/>
            <person name="Guillou S."/>
            <person name="Cros-Aarteil S."/>
            <person name="Calhoun S."/>
            <person name="Haridas S."/>
            <person name="Kuo A."/>
            <person name="Mondo S."/>
            <person name="Pangilinan J."/>
            <person name="Riley R."/>
            <person name="LaButti K."/>
            <person name="Andreopoulos B."/>
            <person name="Lipzen A."/>
            <person name="Chen C."/>
            <person name="Yan M."/>
            <person name="Daum C."/>
            <person name="Ng V."/>
            <person name="Clum A."/>
            <person name="Steindorff A."/>
            <person name="Ohm R.A."/>
            <person name="Martin F."/>
            <person name="Silar P."/>
            <person name="Natvig D.O."/>
            <person name="Lalanne C."/>
            <person name="Gautier V."/>
            <person name="Ament-Velasquez S.L."/>
            <person name="Kruys A."/>
            <person name="Hutchinson M.I."/>
            <person name="Powell A.J."/>
            <person name="Barry K."/>
            <person name="Miller A.N."/>
            <person name="Grigoriev I.V."/>
            <person name="Debuchy R."/>
            <person name="Gladieux P."/>
            <person name="Hiltunen Thoren M."/>
            <person name="Johannesson H."/>
        </authorList>
    </citation>
    <scope>NUCLEOTIDE SEQUENCE</scope>
    <source>
        <strain evidence="2">FGSC 1904</strain>
    </source>
</reference>
<name>A0AAE0PAX3_SORBR</name>
<comment type="caution">
    <text evidence="2">The sequence shown here is derived from an EMBL/GenBank/DDBJ whole genome shotgun (WGS) entry which is preliminary data.</text>
</comment>
<protein>
    <submittedName>
        <fullName evidence="2">Uncharacterized protein</fullName>
    </submittedName>
</protein>
<evidence type="ECO:0000256" key="1">
    <source>
        <dbReference type="SAM" id="MobiDB-lite"/>
    </source>
</evidence>
<keyword evidence="3" id="KW-1185">Reference proteome</keyword>
<dbReference type="Proteomes" id="UP001281003">
    <property type="component" value="Unassembled WGS sequence"/>
</dbReference>
<gene>
    <name evidence="2" type="ORF">B0T20DRAFT_274796</name>
</gene>
<feature type="compositionally biased region" description="Basic and acidic residues" evidence="1">
    <location>
        <begin position="33"/>
        <end position="42"/>
    </location>
</feature>
<proteinExistence type="predicted"/>
<sequence length="207" mass="22708">MLLGSTCSGVSKPEPTELDVSSQIRTHQHKKSQTHERRKDDFSTTGEKGALGPGRYHDPTYPAESNHLPAHRPGPFSHLDEPSKQPASCRYKPSMKSIDQFPSVVRPQCLRSRNIISCAAQSHVRGSNGVDVVGGDGARAHLRLHETNHAGAAGPQFLTPDKPMGCETEVGFTTNNPGWQGLWRRILAFCPRTSTLQISPAGRRVHY</sequence>
<feature type="region of interest" description="Disordered" evidence="1">
    <location>
        <begin position="1"/>
        <end position="91"/>
    </location>
</feature>
<accession>A0AAE0PAX3</accession>
<dbReference type="AlphaFoldDB" id="A0AAE0PAX3"/>
<evidence type="ECO:0000313" key="2">
    <source>
        <dbReference type="EMBL" id="KAK3396538.1"/>
    </source>
</evidence>
<dbReference type="EMBL" id="JAUTDP010000009">
    <property type="protein sequence ID" value="KAK3396538.1"/>
    <property type="molecule type" value="Genomic_DNA"/>
</dbReference>
<organism evidence="2 3">
    <name type="scientific">Sordaria brevicollis</name>
    <dbReference type="NCBI Taxonomy" id="83679"/>
    <lineage>
        <taxon>Eukaryota</taxon>
        <taxon>Fungi</taxon>
        <taxon>Dikarya</taxon>
        <taxon>Ascomycota</taxon>
        <taxon>Pezizomycotina</taxon>
        <taxon>Sordariomycetes</taxon>
        <taxon>Sordariomycetidae</taxon>
        <taxon>Sordariales</taxon>
        <taxon>Sordariaceae</taxon>
        <taxon>Sordaria</taxon>
    </lineage>
</organism>
<evidence type="ECO:0000313" key="3">
    <source>
        <dbReference type="Proteomes" id="UP001281003"/>
    </source>
</evidence>